<dbReference type="Gene3D" id="3.10.520.10">
    <property type="entry name" value="ApbE-like domains"/>
    <property type="match status" value="1"/>
</dbReference>
<evidence type="ECO:0000256" key="1">
    <source>
        <dbReference type="ARBA" id="ARBA00011955"/>
    </source>
</evidence>
<dbReference type="PROSITE" id="PS51257">
    <property type="entry name" value="PROKAR_LIPOPROTEIN"/>
    <property type="match status" value="1"/>
</dbReference>
<dbReference type="RefSeq" id="WP_058241284.1">
    <property type="nucleotide sequence ID" value="NZ_CYPW01000040.1"/>
</dbReference>
<dbReference type="GO" id="GO:0046872">
    <property type="term" value="F:metal ion binding"/>
    <property type="evidence" value="ECO:0007669"/>
    <property type="project" value="UniProtKB-UniRule"/>
</dbReference>
<sequence length="340" mass="36356">MPKLSRRSFIFMTLALAACKRGAADLLLTGQTMGTSYSVVAVNDADVDPKELDAALQDALQDVDIKMSNWNPASEVSAINAHRRADPLPLSADMATLLKAAEDVHHASDRQFDITLGPLIDLWGFGAARPPGSVPPDAEVRATQIHTGQSRVLSLDGQTVTKHVPEGGLYLSAIGKGFGVDRLGAVLADFGLTNYMVEIGGDIVTSGQNAESRPWQIAIEEPDALQRSILKVVGVSNVGMATSGDYRNYFEKYGIRYSHILDAQTGRPVTHTTASVTVLAENAMLADAWATALLALGTKRGMQIAEERGIAALFIDRNTSSGDMRFVSEASTQFDVVQLG</sequence>
<dbReference type="GO" id="GO:0016740">
    <property type="term" value="F:transferase activity"/>
    <property type="evidence" value="ECO:0007669"/>
    <property type="project" value="UniProtKB-UniRule"/>
</dbReference>
<dbReference type="GO" id="GO:0005886">
    <property type="term" value="C:plasma membrane"/>
    <property type="evidence" value="ECO:0007669"/>
    <property type="project" value="UniProtKB-SubCell"/>
</dbReference>
<keyword evidence="12 13" id="KW-0449">Lipoprotein</keyword>
<keyword evidence="12" id="KW-1003">Cell membrane</keyword>
<evidence type="ECO:0000256" key="10">
    <source>
        <dbReference type="PIRNR" id="PIRNR006268"/>
    </source>
</evidence>
<comment type="catalytic activity">
    <reaction evidence="9 10 12">
        <text>L-threonyl-[protein] + FAD = FMN-L-threonyl-[protein] + AMP + H(+)</text>
        <dbReference type="Rhea" id="RHEA:36847"/>
        <dbReference type="Rhea" id="RHEA-COMP:11060"/>
        <dbReference type="Rhea" id="RHEA-COMP:11061"/>
        <dbReference type="ChEBI" id="CHEBI:15378"/>
        <dbReference type="ChEBI" id="CHEBI:30013"/>
        <dbReference type="ChEBI" id="CHEBI:57692"/>
        <dbReference type="ChEBI" id="CHEBI:74257"/>
        <dbReference type="ChEBI" id="CHEBI:456215"/>
        <dbReference type="EC" id="2.7.1.180"/>
    </reaction>
</comment>
<evidence type="ECO:0000256" key="7">
    <source>
        <dbReference type="ARBA" id="ARBA00022842"/>
    </source>
</evidence>
<evidence type="ECO:0000256" key="6">
    <source>
        <dbReference type="ARBA" id="ARBA00022827"/>
    </source>
</evidence>
<comment type="function">
    <text evidence="12">Flavin transferase that catalyzes the transfer of the FMN moiety of FAD and its covalent binding to the hydroxyl group of a threonine residue in a target flavoprotein.</text>
</comment>
<keyword evidence="6 10" id="KW-0274">FAD</keyword>
<evidence type="ECO:0000256" key="3">
    <source>
        <dbReference type="ARBA" id="ARBA00022630"/>
    </source>
</evidence>
<dbReference type="InterPro" id="IPR024932">
    <property type="entry name" value="ApbE"/>
</dbReference>
<keyword evidence="3 10" id="KW-0285">Flavoprotein</keyword>
<keyword evidence="12" id="KW-0997">Cell inner membrane</keyword>
<protein>
    <recommendedName>
        <fullName evidence="2 10">FAD:protein FMN transferase</fullName>
        <ecNumber evidence="1 10">2.7.1.180</ecNumber>
    </recommendedName>
    <alternativeName>
        <fullName evidence="8 10">Flavin transferase</fullName>
    </alternativeName>
</protein>
<evidence type="ECO:0000313" key="14">
    <source>
        <dbReference type="Proteomes" id="UP000054823"/>
    </source>
</evidence>
<dbReference type="EC" id="2.7.1.180" evidence="1 10"/>
<dbReference type="PANTHER" id="PTHR30040">
    <property type="entry name" value="THIAMINE BIOSYNTHESIS LIPOPROTEIN APBE"/>
    <property type="match status" value="1"/>
</dbReference>
<comment type="similarity">
    <text evidence="10 12">Belongs to the ApbE family.</text>
</comment>
<keyword evidence="7 10" id="KW-0460">Magnesium</keyword>
<comment type="subcellular location">
    <subcellularLocation>
        <location evidence="12">Cell inner membrane</location>
        <topology evidence="12">Lipid-anchor</topology>
        <orientation evidence="12">Periplasmic side</orientation>
    </subcellularLocation>
</comment>
<dbReference type="Pfam" id="PF02424">
    <property type="entry name" value="ApbE"/>
    <property type="match status" value="1"/>
</dbReference>
<feature type="binding site" evidence="11">
    <location>
        <position position="287"/>
    </location>
    <ligand>
        <name>Mg(2+)</name>
        <dbReference type="ChEBI" id="CHEBI:18420"/>
    </ligand>
</feature>
<reference evidence="13 14" key="1">
    <citation type="submission" date="2015-09" db="EMBL/GenBank/DDBJ databases">
        <authorList>
            <consortium name="Swine Surveillance"/>
        </authorList>
    </citation>
    <scope>NUCLEOTIDE SEQUENCE [LARGE SCALE GENOMIC DNA]</scope>
    <source>
        <strain evidence="13 14">CECT 7688</strain>
    </source>
</reference>
<comment type="cofactor">
    <cofactor evidence="11">
        <name>Mg(2+)</name>
        <dbReference type="ChEBI" id="CHEBI:18420"/>
    </cofactor>
    <cofactor evidence="11">
        <name>Mn(2+)</name>
        <dbReference type="ChEBI" id="CHEBI:29035"/>
    </cofactor>
    <text evidence="11">Magnesium. Can also use manganese.</text>
</comment>
<feature type="chain" id="PRO_5005962925" description="FAD:protein FMN transferase" evidence="12">
    <location>
        <begin position="24"/>
        <end position="340"/>
    </location>
</feature>
<dbReference type="SUPFAM" id="SSF143631">
    <property type="entry name" value="ApbE-like"/>
    <property type="match status" value="1"/>
</dbReference>
<evidence type="ECO:0000256" key="9">
    <source>
        <dbReference type="ARBA" id="ARBA00048540"/>
    </source>
</evidence>
<feature type="signal peptide" evidence="12">
    <location>
        <begin position="1"/>
        <end position="23"/>
    </location>
</feature>
<feature type="binding site" evidence="11">
    <location>
        <position position="291"/>
    </location>
    <ligand>
        <name>Mg(2+)</name>
        <dbReference type="ChEBI" id="CHEBI:18420"/>
    </ligand>
</feature>
<keyword evidence="12" id="KW-0472">Membrane</keyword>
<dbReference type="InterPro" id="IPR003374">
    <property type="entry name" value="ApbE-like_sf"/>
</dbReference>
<feature type="binding site" evidence="11">
    <location>
        <position position="173"/>
    </location>
    <ligand>
        <name>Mg(2+)</name>
        <dbReference type="ChEBI" id="CHEBI:18420"/>
    </ligand>
</feature>
<evidence type="ECO:0000256" key="11">
    <source>
        <dbReference type="PIRSR" id="PIRSR006268-2"/>
    </source>
</evidence>
<dbReference type="EMBL" id="CYPW01000040">
    <property type="protein sequence ID" value="CUH54126.1"/>
    <property type="molecule type" value="Genomic_DNA"/>
</dbReference>
<evidence type="ECO:0000256" key="12">
    <source>
        <dbReference type="RuleBase" id="RU363002"/>
    </source>
</evidence>
<evidence type="ECO:0000256" key="5">
    <source>
        <dbReference type="ARBA" id="ARBA00022723"/>
    </source>
</evidence>
<dbReference type="Proteomes" id="UP000054823">
    <property type="component" value="Unassembled WGS sequence"/>
</dbReference>
<proteinExistence type="inferred from homology"/>
<gene>
    <name evidence="13" type="primary">apbE_2</name>
    <name evidence="13" type="ORF">SHM7688_03596</name>
</gene>
<name>A0A0P1EUN0_9RHOB</name>
<dbReference type="PIRSF" id="PIRSF006268">
    <property type="entry name" value="ApbE"/>
    <property type="match status" value="1"/>
</dbReference>
<evidence type="ECO:0000256" key="4">
    <source>
        <dbReference type="ARBA" id="ARBA00022679"/>
    </source>
</evidence>
<evidence type="ECO:0000256" key="2">
    <source>
        <dbReference type="ARBA" id="ARBA00016337"/>
    </source>
</evidence>
<dbReference type="STRING" id="321267.SHM7688_03596"/>
<keyword evidence="12" id="KW-0732">Signal</keyword>
<keyword evidence="4 10" id="KW-0808">Transferase</keyword>
<organism evidence="13 14">
    <name type="scientific">Shimia marina</name>
    <dbReference type="NCBI Taxonomy" id="321267"/>
    <lineage>
        <taxon>Bacteria</taxon>
        <taxon>Pseudomonadati</taxon>
        <taxon>Pseudomonadota</taxon>
        <taxon>Alphaproteobacteria</taxon>
        <taxon>Rhodobacterales</taxon>
        <taxon>Roseobacteraceae</taxon>
    </lineage>
</organism>
<keyword evidence="5 10" id="KW-0479">Metal-binding</keyword>
<dbReference type="PANTHER" id="PTHR30040:SF2">
    <property type="entry name" value="FAD:PROTEIN FMN TRANSFERASE"/>
    <property type="match status" value="1"/>
</dbReference>
<evidence type="ECO:0000256" key="8">
    <source>
        <dbReference type="ARBA" id="ARBA00031306"/>
    </source>
</evidence>
<accession>A0A0P1EUN0</accession>
<keyword evidence="14" id="KW-1185">Reference proteome</keyword>
<dbReference type="AlphaFoldDB" id="A0A0P1EUN0"/>
<evidence type="ECO:0000313" key="13">
    <source>
        <dbReference type="EMBL" id="CUH54126.1"/>
    </source>
</evidence>